<evidence type="ECO:0000256" key="1">
    <source>
        <dbReference type="SAM" id="SignalP"/>
    </source>
</evidence>
<keyword evidence="1" id="KW-0732">Signal</keyword>
<name>G3HLS8_CRIGR</name>
<gene>
    <name evidence="2" type="ORF">I79_011672</name>
</gene>
<reference evidence="3" key="1">
    <citation type="journal article" date="2011" name="Nat. Biotechnol.">
        <title>The genomic sequence of the Chinese hamster ovary (CHO)-K1 cell line.</title>
        <authorList>
            <person name="Xu X."/>
            <person name="Nagarajan H."/>
            <person name="Lewis N.E."/>
            <person name="Pan S."/>
            <person name="Cai Z."/>
            <person name="Liu X."/>
            <person name="Chen W."/>
            <person name="Xie M."/>
            <person name="Wang W."/>
            <person name="Hammond S."/>
            <person name="Andersen M.R."/>
            <person name="Neff N."/>
            <person name="Passarelli B."/>
            <person name="Koh W."/>
            <person name="Fan H.C."/>
            <person name="Wang J."/>
            <person name="Gui Y."/>
            <person name="Lee K.H."/>
            <person name="Betenbaugh M.J."/>
            <person name="Quake S.R."/>
            <person name="Famili I."/>
            <person name="Palsson B.O."/>
            <person name="Wang J."/>
        </authorList>
    </citation>
    <scope>NUCLEOTIDE SEQUENCE [LARGE SCALE GENOMIC DNA]</scope>
    <source>
        <strain evidence="3">CHO K1 cell line</strain>
    </source>
</reference>
<dbReference type="eggNOG" id="KOG4725">
    <property type="taxonomic scope" value="Eukaryota"/>
</dbReference>
<sequence length="60" mass="6642">MKSPVFILSLLLILERQASVVGFYGLTSPESSLCYLPDASCNGVPDLWFMDNPLLTFAFL</sequence>
<protein>
    <submittedName>
        <fullName evidence="2">Uncharacterized protein</fullName>
    </submittedName>
</protein>
<evidence type="ECO:0000313" key="3">
    <source>
        <dbReference type="Proteomes" id="UP000001075"/>
    </source>
</evidence>
<dbReference type="InParanoid" id="G3HLS8"/>
<dbReference type="EMBL" id="JH000498">
    <property type="protein sequence ID" value="EGV98297.1"/>
    <property type="molecule type" value="Genomic_DNA"/>
</dbReference>
<feature type="chain" id="PRO_5003444663" evidence="1">
    <location>
        <begin position="23"/>
        <end position="60"/>
    </location>
</feature>
<feature type="signal peptide" evidence="1">
    <location>
        <begin position="1"/>
        <end position="22"/>
    </location>
</feature>
<accession>G3HLS8</accession>
<evidence type="ECO:0000313" key="2">
    <source>
        <dbReference type="EMBL" id="EGV98297.1"/>
    </source>
</evidence>
<dbReference type="PaxDb" id="10029-XP_007617835.1"/>
<dbReference type="AlphaFoldDB" id="G3HLS8"/>
<dbReference type="Proteomes" id="UP000001075">
    <property type="component" value="Unassembled WGS sequence"/>
</dbReference>
<proteinExistence type="predicted"/>
<organism evidence="2 3">
    <name type="scientific">Cricetulus griseus</name>
    <name type="common">Chinese hamster</name>
    <name type="synonym">Cricetulus barabensis griseus</name>
    <dbReference type="NCBI Taxonomy" id="10029"/>
    <lineage>
        <taxon>Eukaryota</taxon>
        <taxon>Metazoa</taxon>
        <taxon>Chordata</taxon>
        <taxon>Craniata</taxon>
        <taxon>Vertebrata</taxon>
        <taxon>Euteleostomi</taxon>
        <taxon>Mammalia</taxon>
        <taxon>Eutheria</taxon>
        <taxon>Euarchontoglires</taxon>
        <taxon>Glires</taxon>
        <taxon>Rodentia</taxon>
        <taxon>Myomorpha</taxon>
        <taxon>Muroidea</taxon>
        <taxon>Cricetidae</taxon>
        <taxon>Cricetinae</taxon>
        <taxon>Cricetulus</taxon>
    </lineage>
</organism>